<organism evidence="2 3">
    <name type="scientific">Shewanella bicestrii</name>
    <dbReference type="NCBI Taxonomy" id="2018305"/>
    <lineage>
        <taxon>Bacteria</taxon>
        <taxon>Pseudomonadati</taxon>
        <taxon>Pseudomonadota</taxon>
        <taxon>Gammaproteobacteria</taxon>
        <taxon>Alteromonadales</taxon>
        <taxon>Shewanellaceae</taxon>
        <taxon>Shewanella</taxon>
    </lineage>
</organism>
<name>A0A220UNN7_9GAMM</name>
<dbReference type="PANTHER" id="PTHR44086">
    <property type="entry name" value="THIOSULFATE SULFURTRANSFERASE RDL2, MITOCHONDRIAL-RELATED"/>
    <property type="match status" value="1"/>
</dbReference>
<dbReference type="PANTHER" id="PTHR44086:SF10">
    <property type="entry name" value="THIOSULFATE SULFURTRANSFERASE_RHODANESE-LIKE DOMAIN-CONTAINING PROTEIN 3"/>
    <property type="match status" value="1"/>
</dbReference>
<dbReference type="SMART" id="SM00450">
    <property type="entry name" value="RHOD"/>
    <property type="match status" value="1"/>
</dbReference>
<keyword evidence="3" id="KW-1185">Reference proteome</keyword>
<dbReference type="Gene3D" id="3.40.250.10">
    <property type="entry name" value="Rhodanese-like domain"/>
    <property type="match status" value="1"/>
</dbReference>
<proteinExistence type="predicted"/>
<dbReference type="KEGG" id="sbj:CF168_13570"/>
<protein>
    <submittedName>
        <fullName evidence="2">Sulfurtransferase</fullName>
    </submittedName>
</protein>
<accession>A0A220UNN7</accession>
<dbReference type="PROSITE" id="PS50206">
    <property type="entry name" value="RHODANESE_3"/>
    <property type="match status" value="1"/>
</dbReference>
<dbReference type="SUPFAM" id="SSF52821">
    <property type="entry name" value="Rhodanese/Cell cycle control phosphatase"/>
    <property type="match status" value="1"/>
</dbReference>
<dbReference type="Pfam" id="PF00581">
    <property type="entry name" value="Rhodanese"/>
    <property type="match status" value="1"/>
</dbReference>
<dbReference type="GO" id="GO:0004792">
    <property type="term" value="F:thiosulfate-cyanide sulfurtransferase activity"/>
    <property type="evidence" value="ECO:0007669"/>
    <property type="project" value="TreeGrafter"/>
</dbReference>
<dbReference type="EMBL" id="CP022358">
    <property type="protein sequence ID" value="ASK69808.1"/>
    <property type="molecule type" value="Genomic_DNA"/>
</dbReference>
<dbReference type="Proteomes" id="UP000198367">
    <property type="component" value="Chromosome"/>
</dbReference>
<dbReference type="CDD" id="cd00158">
    <property type="entry name" value="RHOD"/>
    <property type="match status" value="1"/>
</dbReference>
<keyword evidence="2" id="KW-0808">Transferase</keyword>
<feature type="domain" description="Rhodanese" evidence="1">
    <location>
        <begin position="29"/>
        <end position="119"/>
    </location>
</feature>
<dbReference type="AlphaFoldDB" id="A0A220UNN7"/>
<dbReference type="InterPro" id="IPR036873">
    <property type="entry name" value="Rhodanese-like_dom_sf"/>
</dbReference>
<evidence type="ECO:0000313" key="3">
    <source>
        <dbReference type="Proteomes" id="UP000198367"/>
    </source>
</evidence>
<evidence type="ECO:0000313" key="2">
    <source>
        <dbReference type="EMBL" id="ASK69808.1"/>
    </source>
</evidence>
<gene>
    <name evidence="2" type="ORF">CF168_13570</name>
</gene>
<dbReference type="InterPro" id="IPR001763">
    <property type="entry name" value="Rhodanese-like_dom"/>
</dbReference>
<reference evidence="2 3" key="1">
    <citation type="submission" date="2017-07" db="EMBL/GenBank/DDBJ databases">
        <title>Phenotypical and genomic characterization of a clinical isolate of Shewanella bicestrii sp. nov. producing an extended-spectrum beta-lactamase and a new oxacillinase variant.</title>
        <authorList>
            <person name="Jousset A.B."/>
            <person name="Bonnin R.A."/>
            <person name="Girlich D."/>
            <person name="Dabos L."/>
            <person name="Potron A."/>
            <person name="Dortet L."/>
            <person name="Glaser P."/>
            <person name="Naas T."/>
        </authorList>
    </citation>
    <scope>NUCLEOTIDE SEQUENCE [LARGE SCALE GENOMIC DNA]</scope>
    <source>
        <strain evidence="2 3">JAB-1</strain>
    </source>
</reference>
<evidence type="ECO:0000259" key="1">
    <source>
        <dbReference type="PROSITE" id="PS50206"/>
    </source>
</evidence>
<sequence>MMHPSSAFSALVESIRPHVVEVSIEAYQADDAWVLIDVREDNEWLQDHLPQAKHMSRGIIERDIEQRFPDKHTPLLLYCAGGARSVLAASSLQLMGYQKVASLIGGYKGWIQRQLPVVQE</sequence>